<evidence type="ECO:0000256" key="2">
    <source>
        <dbReference type="ARBA" id="ARBA00013855"/>
    </source>
</evidence>
<evidence type="ECO:0000256" key="5">
    <source>
        <dbReference type="PIRNR" id="PIRNR038471"/>
    </source>
</evidence>
<organism evidence="9 10">
    <name type="scientific">Paenacidovorax monticola</name>
    <dbReference type="NCBI Taxonomy" id="1926868"/>
    <lineage>
        <taxon>Bacteria</taxon>
        <taxon>Pseudomonadati</taxon>
        <taxon>Pseudomonadota</taxon>
        <taxon>Betaproteobacteria</taxon>
        <taxon>Burkholderiales</taxon>
        <taxon>Comamonadaceae</taxon>
        <taxon>Paenacidovorax</taxon>
    </lineage>
</organism>
<keyword evidence="6" id="KW-0175">Coiled coil</keyword>
<dbReference type="PANTHER" id="PTHR34138">
    <property type="entry name" value="CELL SHAPE-DETERMINING PROTEIN MREC"/>
    <property type="match status" value="1"/>
</dbReference>
<dbReference type="Gene3D" id="2.40.10.350">
    <property type="entry name" value="Rod shape-determining protein MreC, domain 2"/>
    <property type="match status" value="1"/>
</dbReference>
<dbReference type="AlphaFoldDB" id="A0A7H0HLF2"/>
<evidence type="ECO:0000259" key="8">
    <source>
        <dbReference type="Pfam" id="PF04085"/>
    </source>
</evidence>
<keyword evidence="10" id="KW-1185">Reference proteome</keyword>
<comment type="function">
    <text evidence="5">Involved in formation and maintenance of cell shape.</text>
</comment>
<dbReference type="InterPro" id="IPR007221">
    <property type="entry name" value="MreC"/>
</dbReference>
<comment type="similarity">
    <text evidence="1 5">Belongs to the MreC family.</text>
</comment>
<proteinExistence type="inferred from homology"/>
<evidence type="ECO:0000256" key="7">
    <source>
        <dbReference type="SAM" id="MobiDB-lite"/>
    </source>
</evidence>
<protein>
    <recommendedName>
        <fullName evidence="2 5">Cell shape-determining protein MreC</fullName>
    </recommendedName>
    <alternativeName>
        <fullName evidence="4 5">Cell shape protein MreC</fullName>
    </alternativeName>
</protein>
<dbReference type="InterPro" id="IPR042177">
    <property type="entry name" value="Cell/Rod_1"/>
</dbReference>
<dbReference type="PIRSF" id="PIRSF038471">
    <property type="entry name" value="MreC"/>
    <property type="match status" value="1"/>
</dbReference>
<evidence type="ECO:0000256" key="3">
    <source>
        <dbReference type="ARBA" id="ARBA00022960"/>
    </source>
</evidence>
<reference evidence="9 10" key="1">
    <citation type="submission" date="2020-08" db="EMBL/GenBank/DDBJ databases">
        <title>Genome sequence of Acidovorax monticola KACC 19171T.</title>
        <authorList>
            <person name="Hyun D.-W."/>
            <person name="Bae J.-W."/>
        </authorList>
    </citation>
    <scope>NUCLEOTIDE SEQUENCE [LARGE SCALE GENOMIC DNA]</scope>
    <source>
        <strain evidence="9 10">KACC 19171</strain>
    </source>
</reference>
<dbReference type="Proteomes" id="UP000516057">
    <property type="component" value="Chromosome"/>
</dbReference>
<name>A0A7H0HLF2_9BURK</name>
<feature type="region of interest" description="Disordered" evidence="7">
    <location>
        <begin position="292"/>
        <end position="312"/>
    </location>
</feature>
<dbReference type="EMBL" id="CP060790">
    <property type="protein sequence ID" value="QNP61368.1"/>
    <property type="molecule type" value="Genomic_DNA"/>
</dbReference>
<dbReference type="NCBIfam" id="TIGR00219">
    <property type="entry name" value="mreC"/>
    <property type="match status" value="1"/>
</dbReference>
<feature type="domain" description="Rod shape-determining protein MreC beta-barrel core" evidence="8">
    <location>
        <begin position="137"/>
        <end position="287"/>
    </location>
</feature>
<evidence type="ECO:0000256" key="1">
    <source>
        <dbReference type="ARBA" id="ARBA00009369"/>
    </source>
</evidence>
<dbReference type="Gene3D" id="2.40.10.340">
    <property type="entry name" value="Rod shape-determining protein MreC, domain 1"/>
    <property type="match status" value="1"/>
</dbReference>
<dbReference type="InterPro" id="IPR042175">
    <property type="entry name" value="Cell/Rod_MreC_2"/>
</dbReference>
<keyword evidence="3 5" id="KW-0133">Cell shape</keyword>
<dbReference type="GO" id="GO:0008360">
    <property type="term" value="P:regulation of cell shape"/>
    <property type="evidence" value="ECO:0007669"/>
    <property type="project" value="UniProtKB-KW"/>
</dbReference>
<dbReference type="InterPro" id="IPR055342">
    <property type="entry name" value="MreC_beta-barrel_core"/>
</dbReference>
<feature type="coiled-coil region" evidence="6">
    <location>
        <begin position="84"/>
        <end position="124"/>
    </location>
</feature>
<evidence type="ECO:0000256" key="4">
    <source>
        <dbReference type="ARBA" id="ARBA00032089"/>
    </source>
</evidence>
<evidence type="ECO:0000313" key="10">
    <source>
        <dbReference type="Proteomes" id="UP000516057"/>
    </source>
</evidence>
<evidence type="ECO:0000313" key="9">
    <source>
        <dbReference type="EMBL" id="QNP61368.1"/>
    </source>
</evidence>
<dbReference type="GO" id="GO:0005886">
    <property type="term" value="C:plasma membrane"/>
    <property type="evidence" value="ECO:0007669"/>
    <property type="project" value="TreeGrafter"/>
</dbReference>
<sequence length="312" mass="34043">MNGSAHAPWHPGAHGSPFFKQGPSALSRWALYSALALFLMVADARFHITEPLRKAVATVLYPVQWAMLQPVEMAGRGAGYFQSLQTAQQEADAARQRMAQMSQRANLTDQLQQENAQLRQLLALRERLDTPAQAAQVVYDAPDPYTRRVIVDRGQVAGVALGSPVLDEFGVLGQVTRVHPFLSEVTLLVDRDQAIPVLNPRTGARSVAYGDPVVGHGGSMELRFMPSNADVQEGDLLTTSGVDGVYPPGLPVARVRRVERRADSAFTRIYCDPVAQVNGVRHVMVLKPLAENLPERPEPPPAPAPARKGNRK</sequence>
<dbReference type="KEGG" id="amon:H9L24_14105"/>
<dbReference type="Pfam" id="PF04085">
    <property type="entry name" value="MreC"/>
    <property type="match status" value="1"/>
</dbReference>
<accession>A0A7H0HLF2</accession>
<gene>
    <name evidence="9" type="primary">mreC</name>
    <name evidence="9" type="ORF">H9L24_14105</name>
</gene>
<evidence type="ECO:0000256" key="6">
    <source>
        <dbReference type="SAM" id="Coils"/>
    </source>
</evidence>
<dbReference type="PANTHER" id="PTHR34138:SF1">
    <property type="entry name" value="CELL SHAPE-DETERMINING PROTEIN MREC"/>
    <property type="match status" value="1"/>
</dbReference>